<evidence type="ECO:0000313" key="5">
    <source>
        <dbReference type="EMBL" id="OPX43915.1"/>
    </source>
</evidence>
<dbReference type="InterPro" id="IPR000835">
    <property type="entry name" value="HTH_MarR-typ"/>
</dbReference>
<name>A0A1V4SKC9_RUMHU</name>
<keyword evidence="6" id="KW-1185">Reference proteome</keyword>
<proteinExistence type="predicted"/>
<organism evidence="5 6">
    <name type="scientific">Ruminiclostridium hungatei</name>
    <name type="common">Clostridium hungatei</name>
    <dbReference type="NCBI Taxonomy" id="48256"/>
    <lineage>
        <taxon>Bacteria</taxon>
        <taxon>Bacillati</taxon>
        <taxon>Bacillota</taxon>
        <taxon>Clostridia</taxon>
        <taxon>Eubacteriales</taxon>
        <taxon>Oscillospiraceae</taxon>
        <taxon>Ruminiclostridium</taxon>
    </lineage>
</organism>
<evidence type="ECO:0000256" key="2">
    <source>
        <dbReference type="ARBA" id="ARBA00023125"/>
    </source>
</evidence>
<dbReference type="InterPro" id="IPR036390">
    <property type="entry name" value="WH_DNA-bd_sf"/>
</dbReference>
<evidence type="ECO:0000256" key="1">
    <source>
        <dbReference type="ARBA" id="ARBA00023015"/>
    </source>
</evidence>
<dbReference type="SUPFAM" id="SSF46785">
    <property type="entry name" value="Winged helix' DNA-binding domain"/>
    <property type="match status" value="1"/>
</dbReference>
<dbReference type="GO" id="GO:0003700">
    <property type="term" value="F:DNA-binding transcription factor activity"/>
    <property type="evidence" value="ECO:0007669"/>
    <property type="project" value="InterPro"/>
</dbReference>
<sequence length="146" mass="16477">MNKSGNERELRELIRVMEAKLGIIGEIEAACCGISFTQCHAVTEIGRVPNISLNELAEKLNLDNSTMSRTVNNLVNANLVNREIDSNDRRYITISLTDSGMEMFEKIEDSMGNYFKKIYDNIPQDKSSQVLECLRLLIDAINKSNC</sequence>
<evidence type="ECO:0000259" key="4">
    <source>
        <dbReference type="PROSITE" id="PS50995"/>
    </source>
</evidence>
<dbReference type="PRINTS" id="PR00598">
    <property type="entry name" value="HTHMARR"/>
</dbReference>
<dbReference type="STRING" id="48256.CLHUN_21580"/>
<dbReference type="InterPro" id="IPR036388">
    <property type="entry name" value="WH-like_DNA-bd_sf"/>
</dbReference>
<dbReference type="EMBL" id="MZGX01000013">
    <property type="protein sequence ID" value="OPX43915.1"/>
    <property type="molecule type" value="Genomic_DNA"/>
</dbReference>
<dbReference type="Pfam" id="PF01047">
    <property type="entry name" value="MarR"/>
    <property type="match status" value="1"/>
</dbReference>
<keyword evidence="1" id="KW-0805">Transcription regulation</keyword>
<dbReference type="PANTHER" id="PTHR42756:SF1">
    <property type="entry name" value="TRANSCRIPTIONAL REPRESSOR OF EMRAB OPERON"/>
    <property type="match status" value="1"/>
</dbReference>
<evidence type="ECO:0000256" key="3">
    <source>
        <dbReference type="ARBA" id="ARBA00023163"/>
    </source>
</evidence>
<dbReference type="SMART" id="SM00347">
    <property type="entry name" value="HTH_MARR"/>
    <property type="match status" value="1"/>
</dbReference>
<evidence type="ECO:0000313" key="6">
    <source>
        <dbReference type="Proteomes" id="UP000191554"/>
    </source>
</evidence>
<dbReference type="Proteomes" id="UP000191554">
    <property type="component" value="Unassembled WGS sequence"/>
</dbReference>
<protein>
    <submittedName>
        <fullName evidence="5">Transcriptional regulator SlyA</fullName>
    </submittedName>
</protein>
<reference evidence="5 6" key="1">
    <citation type="submission" date="2017-03" db="EMBL/GenBank/DDBJ databases">
        <title>Genome sequence of Clostridium hungatei DSM 14427.</title>
        <authorList>
            <person name="Poehlein A."/>
            <person name="Daniel R."/>
        </authorList>
    </citation>
    <scope>NUCLEOTIDE SEQUENCE [LARGE SCALE GENOMIC DNA]</scope>
    <source>
        <strain evidence="5 6">DSM 14427</strain>
    </source>
</reference>
<dbReference type="PROSITE" id="PS50995">
    <property type="entry name" value="HTH_MARR_2"/>
    <property type="match status" value="1"/>
</dbReference>
<dbReference type="RefSeq" id="WP_242656495.1">
    <property type="nucleotide sequence ID" value="NZ_MZGX01000013.1"/>
</dbReference>
<feature type="domain" description="HTH marR-type" evidence="4">
    <location>
        <begin position="6"/>
        <end position="139"/>
    </location>
</feature>
<keyword evidence="2" id="KW-0238">DNA-binding</keyword>
<dbReference type="AlphaFoldDB" id="A0A1V4SKC9"/>
<dbReference type="Gene3D" id="1.10.10.10">
    <property type="entry name" value="Winged helix-like DNA-binding domain superfamily/Winged helix DNA-binding domain"/>
    <property type="match status" value="1"/>
</dbReference>
<keyword evidence="3" id="KW-0804">Transcription</keyword>
<dbReference type="GO" id="GO:0003677">
    <property type="term" value="F:DNA binding"/>
    <property type="evidence" value="ECO:0007669"/>
    <property type="project" value="UniProtKB-KW"/>
</dbReference>
<comment type="caution">
    <text evidence="5">The sequence shown here is derived from an EMBL/GenBank/DDBJ whole genome shotgun (WGS) entry which is preliminary data.</text>
</comment>
<dbReference type="PANTHER" id="PTHR42756">
    <property type="entry name" value="TRANSCRIPTIONAL REGULATOR, MARR"/>
    <property type="match status" value="1"/>
</dbReference>
<gene>
    <name evidence="5" type="primary">slyA</name>
    <name evidence="5" type="ORF">CLHUN_21580</name>
</gene>
<accession>A0A1V4SKC9</accession>